<evidence type="ECO:0000256" key="4">
    <source>
        <dbReference type="ARBA" id="ARBA00010848"/>
    </source>
</evidence>
<sequence length="128" mass="14460">MRVVPVSASRVSMQYEVYRHVGSSDQDFEALDRFFKQVEAEDKYLCTNAQKNLNAGGYVTGPLHPQREKGVLHFKSLIKRLLVDHGEKEKSLGREITPAKRSPDDAAIAEEELFCQDMCSRAGEDSAW</sequence>
<dbReference type="GO" id="GO:0019285">
    <property type="term" value="P:glycine betaine biosynthetic process from choline"/>
    <property type="evidence" value="ECO:0007669"/>
    <property type="project" value="UniProtKB-UniPathway"/>
</dbReference>
<evidence type="ECO:0000259" key="8">
    <source>
        <dbReference type="Pfam" id="PF00848"/>
    </source>
</evidence>
<dbReference type="InterPro" id="IPR015879">
    <property type="entry name" value="Ring_hydroxy_dOase_asu_C_dom"/>
</dbReference>
<evidence type="ECO:0000256" key="5">
    <source>
        <dbReference type="ARBA" id="ARBA00012763"/>
    </source>
</evidence>
<dbReference type="GO" id="GO:0005506">
    <property type="term" value="F:iron ion binding"/>
    <property type="evidence" value="ECO:0007669"/>
    <property type="project" value="InterPro"/>
</dbReference>
<dbReference type="OrthoDB" id="426882at2759"/>
<dbReference type="STRING" id="86049.A0A1C1D1Y1"/>
<comment type="function">
    <text evidence="2">Catalyzes the first step of the osmoprotectant glycine betaine synthesis.</text>
</comment>
<dbReference type="AlphaFoldDB" id="A0A1C1D1Y1"/>
<protein>
    <recommendedName>
        <fullName evidence="6">Choline monooxygenase, chloroplastic</fullName>
        <ecNumber evidence="5">1.14.15.7</ecNumber>
    </recommendedName>
</protein>
<comment type="caution">
    <text evidence="9">The sequence shown here is derived from an EMBL/GenBank/DDBJ whole genome shotgun (WGS) entry which is preliminary data.</text>
</comment>
<dbReference type="InterPro" id="IPR001663">
    <property type="entry name" value="Rng_hydr_dOase-A"/>
</dbReference>
<evidence type="ECO:0000256" key="2">
    <source>
        <dbReference type="ARBA" id="ARBA00002149"/>
    </source>
</evidence>
<dbReference type="EMBL" id="LGRB01000003">
    <property type="protein sequence ID" value="OCT54704.1"/>
    <property type="molecule type" value="Genomic_DNA"/>
</dbReference>
<dbReference type="GO" id="GO:0051537">
    <property type="term" value="F:2 iron, 2 sulfur cluster binding"/>
    <property type="evidence" value="ECO:0007669"/>
    <property type="project" value="InterPro"/>
</dbReference>
<evidence type="ECO:0000256" key="6">
    <source>
        <dbReference type="ARBA" id="ARBA00014931"/>
    </source>
</evidence>
<comment type="catalytic activity">
    <reaction evidence="7">
        <text>choline + 2 reduced [2Fe-2S]-[ferredoxin] + O2 + 2 H(+) = betaine aldehyde hydrate + 2 oxidized [2Fe-2S]-[ferredoxin] + H2O</text>
        <dbReference type="Rhea" id="RHEA:17769"/>
        <dbReference type="Rhea" id="RHEA-COMP:10000"/>
        <dbReference type="Rhea" id="RHEA-COMP:10001"/>
        <dbReference type="ChEBI" id="CHEBI:15354"/>
        <dbReference type="ChEBI" id="CHEBI:15377"/>
        <dbReference type="ChEBI" id="CHEBI:15378"/>
        <dbReference type="ChEBI" id="CHEBI:15379"/>
        <dbReference type="ChEBI" id="CHEBI:15870"/>
        <dbReference type="ChEBI" id="CHEBI:33737"/>
        <dbReference type="ChEBI" id="CHEBI:33738"/>
        <dbReference type="EC" id="1.14.15.7"/>
    </reaction>
</comment>
<proteinExistence type="inferred from homology"/>
<dbReference type="Proteomes" id="UP000094526">
    <property type="component" value="Unassembled WGS sequence"/>
</dbReference>
<evidence type="ECO:0000256" key="1">
    <source>
        <dbReference type="ARBA" id="ARBA00001962"/>
    </source>
</evidence>
<dbReference type="Pfam" id="PF00848">
    <property type="entry name" value="Ring_hydroxyl_A"/>
    <property type="match status" value="1"/>
</dbReference>
<dbReference type="UniPathway" id="UPA00529">
    <property type="reaction ID" value="UER00430"/>
</dbReference>
<evidence type="ECO:0000313" key="10">
    <source>
        <dbReference type="Proteomes" id="UP000094526"/>
    </source>
</evidence>
<accession>A0A1C1D1Y1</accession>
<dbReference type="PANTHER" id="PTHR43756:SF5">
    <property type="entry name" value="CHOLINE MONOOXYGENASE, CHLOROPLASTIC"/>
    <property type="match status" value="1"/>
</dbReference>
<evidence type="ECO:0000256" key="7">
    <source>
        <dbReference type="ARBA" id="ARBA00049097"/>
    </source>
</evidence>
<comment type="similarity">
    <text evidence="4">Belongs to the choline monooxygenase family.</text>
</comment>
<comment type="cofactor">
    <cofactor evidence="1">
        <name>Fe cation</name>
        <dbReference type="ChEBI" id="CHEBI:24875"/>
    </cofactor>
</comment>
<evidence type="ECO:0000256" key="3">
    <source>
        <dbReference type="ARBA" id="ARBA00004866"/>
    </source>
</evidence>
<evidence type="ECO:0000313" key="9">
    <source>
        <dbReference type="EMBL" id="OCT54704.1"/>
    </source>
</evidence>
<keyword evidence="10" id="KW-1185">Reference proteome</keyword>
<dbReference type="SUPFAM" id="SSF55961">
    <property type="entry name" value="Bet v1-like"/>
    <property type="match status" value="1"/>
</dbReference>
<dbReference type="Gene3D" id="3.90.380.10">
    <property type="entry name" value="Naphthalene 1,2-dioxygenase Alpha Subunit, Chain A, domain 1"/>
    <property type="match status" value="1"/>
</dbReference>
<dbReference type="VEuPathDB" id="FungiDB:CLCR_03187"/>
<dbReference type="VEuPathDB" id="FungiDB:G647_02860"/>
<dbReference type="PANTHER" id="PTHR43756">
    <property type="entry name" value="CHOLINE MONOOXYGENASE, CHLOROPLASTIC"/>
    <property type="match status" value="1"/>
</dbReference>
<dbReference type="CDD" id="cd00680">
    <property type="entry name" value="RHO_alpha_C"/>
    <property type="match status" value="1"/>
</dbReference>
<organism evidence="9 10">
    <name type="scientific">Cladophialophora carrionii</name>
    <dbReference type="NCBI Taxonomy" id="86049"/>
    <lineage>
        <taxon>Eukaryota</taxon>
        <taxon>Fungi</taxon>
        <taxon>Dikarya</taxon>
        <taxon>Ascomycota</taxon>
        <taxon>Pezizomycotina</taxon>
        <taxon>Eurotiomycetes</taxon>
        <taxon>Chaetothyriomycetidae</taxon>
        <taxon>Chaetothyriales</taxon>
        <taxon>Herpotrichiellaceae</taxon>
        <taxon>Cladophialophora</taxon>
    </lineage>
</organism>
<dbReference type="GO" id="GO:0019133">
    <property type="term" value="F:choline monooxygenase activity"/>
    <property type="evidence" value="ECO:0007669"/>
    <property type="project" value="UniProtKB-EC"/>
</dbReference>
<gene>
    <name evidence="9" type="ORF">CLCR_03187</name>
</gene>
<dbReference type="EC" id="1.14.15.7" evidence="5"/>
<name>A0A1C1D1Y1_9EURO</name>
<comment type="pathway">
    <text evidence="3">Amine and polyamine biosynthesis; betaine biosynthesis via choline pathway; betaine aldehyde from choline (monooxygenase route): step 1/1.</text>
</comment>
<reference evidence="10" key="1">
    <citation type="submission" date="2015-07" db="EMBL/GenBank/DDBJ databases">
        <authorList>
            <person name="Teixeira M.M."/>
            <person name="Souza R.C."/>
            <person name="Almeida L.G."/>
            <person name="Vicente V.A."/>
            <person name="de Hoog S."/>
            <person name="Bocca A.L."/>
            <person name="de Almeida S.R."/>
            <person name="Vasconcelos A.T."/>
            <person name="Felipe M.S."/>
        </authorList>
    </citation>
    <scope>NUCLEOTIDE SEQUENCE [LARGE SCALE GENOMIC DNA]</scope>
    <source>
        <strain evidence="10">KSF</strain>
    </source>
</reference>
<feature type="domain" description="Aromatic-ring-hydroxylating dioxygenase alpha subunit C-terminal" evidence="8">
    <location>
        <begin position="1"/>
        <end position="81"/>
    </location>
</feature>